<comment type="caution">
    <text evidence="2">The sequence shown here is derived from an EMBL/GenBank/DDBJ whole genome shotgun (WGS) entry which is preliminary data.</text>
</comment>
<dbReference type="Pfam" id="PF01636">
    <property type="entry name" value="APH"/>
    <property type="match status" value="1"/>
</dbReference>
<proteinExistence type="predicted"/>
<dbReference type="InterPro" id="IPR051678">
    <property type="entry name" value="AGP_Transferase"/>
</dbReference>
<dbReference type="STRING" id="94208.A0A2S4L3G4"/>
<protein>
    <recommendedName>
        <fullName evidence="1">Aminoglycoside phosphotransferase domain-containing protein</fullName>
    </recommendedName>
</protein>
<evidence type="ECO:0000313" key="2">
    <source>
        <dbReference type="EMBL" id="POR36980.1"/>
    </source>
</evidence>
<organism evidence="2 3">
    <name type="scientific">Tolypocladium paradoxum</name>
    <dbReference type="NCBI Taxonomy" id="94208"/>
    <lineage>
        <taxon>Eukaryota</taxon>
        <taxon>Fungi</taxon>
        <taxon>Dikarya</taxon>
        <taxon>Ascomycota</taxon>
        <taxon>Pezizomycotina</taxon>
        <taxon>Sordariomycetes</taxon>
        <taxon>Hypocreomycetidae</taxon>
        <taxon>Hypocreales</taxon>
        <taxon>Ophiocordycipitaceae</taxon>
        <taxon>Tolypocladium</taxon>
    </lineage>
</organism>
<dbReference type="PANTHER" id="PTHR21310">
    <property type="entry name" value="AMINOGLYCOSIDE PHOSPHOTRANSFERASE-RELATED-RELATED"/>
    <property type="match status" value="1"/>
</dbReference>
<gene>
    <name evidence="2" type="ORF">TPAR_02827</name>
</gene>
<dbReference type="CDD" id="cd05120">
    <property type="entry name" value="APH_ChoK_like"/>
    <property type="match status" value="1"/>
</dbReference>
<dbReference type="Proteomes" id="UP000237481">
    <property type="component" value="Unassembled WGS sequence"/>
</dbReference>
<dbReference type="SUPFAM" id="SSF56112">
    <property type="entry name" value="Protein kinase-like (PK-like)"/>
    <property type="match status" value="1"/>
</dbReference>
<dbReference type="EMBL" id="PKSG01000286">
    <property type="protein sequence ID" value="POR36980.1"/>
    <property type="molecule type" value="Genomic_DNA"/>
</dbReference>
<evidence type="ECO:0000313" key="3">
    <source>
        <dbReference type="Proteomes" id="UP000237481"/>
    </source>
</evidence>
<keyword evidence="3" id="KW-1185">Reference proteome</keyword>
<name>A0A2S4L3G4_9HYPO</name>
<accession>A0A2S4L3G4</accession>
<dbReference type="AlphaFoldDB" id="A0A2S4L3G4"/>
<dbReference type="InterPro" id="IPR002575">
    <property type="entry name" value="Aminoglycoside_PTrfase"/>
</dbReference>
<feature type="domain" description="Aminoglycoside phosphotransferase" evidence="1">
    <location>
        <begin position="128"/>
        <end position="346"/>
    </location>
</feature>
<dbReference type="InterPro" id="IPR011009">
    <property type="entry name" value="Kinase-like_dom_sf"/>
</dbReference>
<evidence type="ECO:0000259" key="1">
    <source>
        <dbReference type="Pfam" id="PF01636"/>
    </source>
</evidence>
<sequence length="404" mass="45086">MDNGTNDASASEPRRNRVLKRKPLTFAARWNIKLLRGLQAKLKVDPEADLSALLPENYTETLRSHKKFVQEPDIVFRVDDIRSKISPTPCTITSELSDDLKDLLRDRDLPHAVMDLLARGELVYQSVGGASAVFRVSQRIVVKITDEESASTELGSLLYLQEYLPAFLAPRPHGLIRIGLFYLLFTTRMPGLDLERAWPHLDDIHKKSIGVQIDRLLTQLRSLSKPSDLPLGGVQGEGCKDARRGLRVNKKPIMDAKQFQDFIFSGSTTASPVYIQLLRDLVPISPRCVFTHGDIRPANIMVDQGEDGTWEVVAIIDWEASGFYPEYWESVKMTNNLTPGDNDDWYKYLPGSSGPWQYTIQCGRDAYIGRVGAVRLDEVEAHYAVRRVGHGAVAGDGEGGVVVG</sequence>
<dbReference type="Gene3D" id="3.90.1200.10">
    <property type="match status" value="1"/>
</dbReference>
<reference evidence="2 3" key="1">
    <citation type="submission" date="2018-01" db="EMBL/GenBank/DDBJ databases">
        <title>Harnessing the power of phylogenomics to disentangle the directionality and signatures of interkingdom host jumping in the parasitic fungal genus Tolypocladium.</title>
        <authorList>
            <person name="Quandt C.A."/>
            <person name="Patterson W."/>
            <person name="Spatafora J.W."/>
        </authorList>
    </citation>
    <scope>NUCLEOTIDE SEQUENCE [LARGE SCALE GENOMIC DNA]</scope>
    <source>
        <strain evidence="2 3">NRBC 100945</strain>
    </source>
</reference>
<dbReference type="OrthoDB" id="5404599at2759"/>
<dbReference type="PANTHER" id="PTHR21310:SF15">
    <property type="entry name" value="AMINOGLYCOSIDE PHOSPHOTRANSFERASE DOMAIN-CONTAINING PROTEIN"/>
    <property type="match status" value="1"/>
</dbReference>